<gene>
    <name evidence="2" type="ORF">ACFQ3W_00380</name>
</gene>
<feature type="transmembrane region" description="Helical" evidence="1">
    <location>
        <begin position="164"/>
        <end position="183"/>
    </location>
</feature>
<feature type="transmembrane region" description="Helical" evidence="1">
    <location>
        <begin position="217"/>
        <end position="241"/>
    </location>
</feature>
<protein>
    <recommendedName>
        <fullName evidence="4">ABC transporter permease</fullName>
    </recommendedName>
</protein>
<sequence length="247" mass="27517">MLKLLKYDIKRNLDSFLSMMAILVIVQVLVSVIGKMRGWENAIIIGLSLILYIVAAVMITVAVCKTFATNLKAYHRRLLPVHPIWTIFSTLLLGFIAMIVFFTILGIHAFLYGQFISDFGSFSNMDWSGLIEPIFVGVWSYALTLLMIFMAITIGASVTINGRGAGWIGIIAFFIIQNGMNYVEYLLFGENKSTMVQFEFSSNGFKGSTGVAEKLDLFSWGSFLFELGCAGLMVYLISYLISKKVAI</sequence>
<keyword evidence="3" id="KW-1185">Reference proteome</keyword>
<feature type="transmembrane region" description="Helical" evidence="1">
    <location>
        <begin position="84"/>
        <end position="110"/>
    </location>
</feature>
<organism evidence="2 3">
    <name type="scientific">Paenibacillus puldeungensis</name>
    <dbReference type="NCBI Taxonomy" id="696536"/>
    <lineage>
        <taxon>Bacteria</taxon>
        <taxon>Bacillati</taxon>
        <taxon>Bacillota</taxon>
        <taxon>Bacilli</taxon>
        <taxon>Bacillales</taxon>
        <taxon>Paenibacillaceae</taxon>
        <taxon>Paenibacillus</taxon>
    </lineage>
</organism>
<accession>A0ABW3RRC2</accession>
<dbReference type="EMBL" id="JBHTLM010000001">
    <property type="protein sequence ID" value="MFD1174766.1"/>
    <property type="molecule type" value="Genomic_DNA"/>
</dbReference>
<proteinExistence type="predicted"/>
<keyword evidence="1" id="KW-0472">Membrane</keyword>
<dbReference type="RefSeq" id="WP_379315487.1">
    <property type="nucleotide sequence ID" value="NZ_JBHTLM010000001.1"/>
</dbReference>
<name>A0ABW3RRC2_9BACL</name>
<evidence type="ECO:0000256" key="1">
    <source>
        <dbReference type="SAM" id="Phobius"/>
    </source>
</evidence>
<dbReference type="Proteomes" id="UP001597262">
    <property type="component" value="Unassembled WGS sequence"/>
</dbReference>
<evidence type="ECO:0008006" key="4">
    <source>
        <dbReference type="Google" id="ProtNLM"/>
    </source>
</evidence>
<reference evidence="3" key="1">
    <citation type="journal article" date="2019" name="Int. J. Syst. Evol. Microbiol.">
        <title>The Global Catalogue of Microorganisms (GCM) 10K type strain sequencing project: providing services to taxonomists for standard genome sequencing and annotation.</title>
        <authorList>
            <consortium name="The Broad Institute Genomics Platform"/>
            <consortium name="The Broad Institute Genome Sequencing Center for Infectious Disease"/>
            <person name="Wu L."/>
            <person name="Ma J."/>
        </authorList>
    </citation>
    <scope>NUCLEOTIDE SEQUENCE [LARGE SCALE GENOMIC DNA]</scope>
    <source>
        <strain evidence="3">CCUG 59189</strain>
    </source>
</reference>
<evidence type="ECO:0000313" key="2">
    <source>
        <dbReference type="EMBL" id="MFD1174766.1"/>
    </source>
</evidence>
<keyword evidence="1" id="KW-1133">Transmembrane helix</keyword>
<feature type="transmembrane region" description="Helical" evidence="1">
    <location>
        <begin position="12"/>
        <end position="30"/>
    </location>
</feature>
<feature type="transmembrane region" description="Helical" evidence="1">
    <location>
        <begin position="42"/>
        <end position="63"/>
    </location>
</feature>
<keyword evidence="1" id="KW-0812">Transmembrane</keyword>
<comment type="caution">
    <text evidence="2">The sequence shown here is derived from an EMBL/GenBank/DDBJ whole genome shotgun (WGS) entry which is preliminary data.</text>
</comment>
<feature type="transmembrane region" description="Helical" evidence="1">
    <location>
        <begin position="130"/>
        <end position="152"/>
    </location>
</feature>
<evidence type="ECO:0000313" key="3">
    <source>
        <dbReference type="Proteomes" id="UP001597262"/>
    </source>
</evidence>